<gene>
    <name evidence="2" type="ORF">EVOR1521_LOCUS12176</name>
</gene>
<protein>
    <submittedName>
        <fullName evidence="2">Uncharacterized protein</fullName>
    </submittedName>
</protein>
<dbReference type="EMBL" id="CAUJNA010001258">
    <property type="protein sequence ID" value="CAJ1385607.1"/>
    <property type="molecule type" value="Genomic_DNA"/>
</dbReference>
<feature type="compositionally biased region" description="Polar residues" evidence="1">
    <location>
        <begin position="134"/>
        <end position="146"/>
    </location>
</feature>
<comment type="caution">
    <text evidence="2">The sequence shown here is derived from an EMBL/GenBank/DDBJ whole genome shotgun (WGS) entry which is preliminary data.</text>
</comment>
<feature type="compositionally biased region" description="Basic and acidic residues" evidence="1">
    <location>
        <begin position="323"/>
        <end position="332"/>
    </location>
</feature>
<proteinExistence type="predicted"/>
<feature type="compositionally biased region" description="Basic and acidic residues" evidence="1">
    <location>
        <begin position="207"/>
        <end position="218"/>
    </location>
</feature>
<evidence type="ECO:0000313" key="2">
    <source>
        <dbReference type="EMBL" id="CAJ1385607.1"/>
    </source>
</evidence>
<name>A0AA36MVT6_9DINO</name>
<feature type="region of interest" description="Disordered" evidence="1">
    <location>
        <begin position="122"/>
        <end position="161"/>
    </location>
</feature>
<keyword evidence="3" id="KW-1185">Reference proteome</keyword>
<feature type="compositionally biased region" description="Low complexity" evidence="1">
    <location>
        <begin position="443"/>
        <end position="471"/>
    </location>
</feature>
<feature type="region of interest" description="Disordered" evidence="1">
    <location>
        <begin position="410"/>
        <end position="568"/>
    </location>
</feature>
<feature type="compositionally biased region" description="Basic and acidic residues" evidence="1">
    <location>
        <begin position="122"/>
        <end position="131"/>
    </location>
</feature>
<feature type="compositionally biased region" description="Basic and acidic residues" evidence="1">
    <location>
        <begin position="19"/>
        <end position="43"/>
    </location>
</feature>
<feature type="region of interest" description="Disordered" evidence="1">
    <location>
        <begin position="1"/>
        <end position="43"/>
    </location>
</feature>
<reference evidence="2" key="1">
    <citation type="submission" date="2023-08" db="EMBL/GenBank/DDBJ databases">
        <authorList>
            <person name="Chen Y."/>
            <person name="Shah S."/>
            <person name="Dougan E. K."/>
            <person name="Thang M."/>
            <person name="Chan C."/>
        </authorList>
    </citation>
    <scope>NUCLEOTIDE SEQUENCE</scope>
</reference>
<evidence type="ECO:0000256" key="1">
    <source>
        <dbReference type="SAM" id="MobiDB-lite"/>
    </source>
</evidence>
<feature type="region of interest" description="Disordered" evidence="1">
    <location>
        <begin position="323"/>
        <end position="353"/>
    </location>
</feature>
<feature type="region of interest" description="Disordered" evidence="1">
    <location>
        <begin position="207"/>
        <end position="227"/>
    </location>
</feature>
<accession>A0AA36MVT6</accession>
<evidence type="ECO:0000313" key="3">
    <source>
        <dbReference type="Proteomes" id="UP001178507"/>
    </source>
</evidence>
<organism evidence="2 3">
    <name type="scientific">Effrenium voratum</name>
    <dbReference type="NCBI Taxonomy" id="2562239"/>
    <lineage>
        <taxon>Eukaryota</taxon>
        <taxon>Sar</taxon>
        <taxon>Alveolata</taxon>
        <taxon>Dinophyceae</taxon>
        <taxon>Suessiales</taxon>
        <taxon>Symbiodiniaceae</taxon>
        <taxon>Effrenium</taxon>
    </lineage>
</organism>
<sequence length="568" mass="63048">MAAHKGPLSPETGTNGQARRLEERGACSPQDGHENPQGEEEKIRVAPGQALKPASTDIFQRLHASHAAKMEKLSLMKELADREEAEQLEELKRCTIRTCSSEEEAGKIYGRLYQEAELRRRRQAEREHEQLEATSAQISQLSSVKSQGAGPPRWEQLYNSAPIKEKRLGEERQRALEEEARWLAQNCIHRSSADVQPDKIFQRLYRDGQHREQRKEQLRSATAATEARQLVEGSVHASRNLSAADLEERTRRLYEDGLQRIERLEEARRQQQSLEYKAPVRSASSGPSRFELLYGDASRREEERKLWQEYQQKEELDMCQRNKSPRNHEATMKRSASARNCRTPRRHDAGDELEEAREAPLPGHSALVPAQSAARHVGGLTDVDKGSRCQCGACPADRVAMVAKSKPALTVPHAPNAQTASSVQGEAPGGQRRATTPRRAKTPPRATTLPRAITPPRSAQAQSQVEPAQVVAPPPKRTPTPRSHGQQGGPRSKTPPPDLAVSKAAPSRARTPVREAPKGSPGKMPERPRTPPQAHTLAERLPQKVASSPPQRKALSKSAAIRTGAWPK</sequence>
<dbReference type="AlphaFoldDB" id="A0AA36MVT6"/>
<dbReference type="Proteomes" id="UP001178507">
    <property type="component" value="Unassembled WGS sequence"/>
</dbReference>